<dbReference type="EMBL" id="JABAIL010000001">
    <property type="protein sequence ID" value="NLR89866.1"/>
    <property type="molecule type" value="Genomic_DNA"/>
</dbReference>
<reference evidence="2 3" key="1">
    <citation type="submission" date="2020-04" db="EMBL/GenBank/DDBJ databases">
        <title>Flammeovirga sp. SR4, a novel species isolated from seawater.</title>
        <authorList>
            <person name="Wang X."/>
        </authorList>
    </citation>
    <scope>NUCLEOTIDE SEQUENCE [LARGE SCALE GENOMIC DNA]</scope>
    <source>
        <strain evidence="2 3">SR4</strain>
    </source>
</reference>
<evidence type="ECO:0008006" key="4">
    <source>
        <dbReference type="Google" id="ProtNLM"/>
    </source>
</evidence>
<sequence>MKKQILLAVAFLATMMVSCSTEDTDTPSPAAESVDLQVNVSNSALSNARIAGIENLTWIDQSLITMTVNGADWSSNWTPPSSDGSTGGTLADVPFGVTDFEATYIDPRNQNNQWRAMVKADDGSSAEDAMNEARDLRNPFVDYIGEQNQEVNSTTELDEFSMVAQQGRITVGLALEDQGAGVFYALRANFQMKRADGTVIYNQGGWTDYAYDPMRYGWGIDFSDRQLADGTYISIDVLITEVSSVVTPQDPIDIVPGGIEHRFHFDGDPNAASPSSHGGMRLYGLDALMTENGVAKGLAITFDENFTPTITTFTGLTFDFAPLTEEQTEVIEIQ</sequence>
<accession>A0A7X8XU03</accession>
<keyword evidence="3" id="KW-1185">Reference proteome</keyword>
<evidence type="ECO:0000313" key="3">
    <source>
        <dbReference type="Proteomes" id="UP000585050"/>
    </source>
</evidence>
<evidence type="ECO:0000313" key="2">
    <source>
        <dbReference type="EMBL" id="NLR89866.1"/>
    </source>
</evidence>
<dbReference type="Proteomes" id="UP000585050">
    <property type="component" value="Unassembled WGS sequence"/>
</dbReference>
<feature type="chain" id="PRO_5030816439" description="Lipoprotein" evidence="1">
    <location>
        <begin position="22"/>
        <end position="334"/>
    </location>
</feature>
<comment type="caution">
    <text evidence="2">The sequence shown here is derived from an EMBL/GenBank/DDBJ whole genome shotgun (WGS) entry which is preliminary data.</text>
</comment>
<proteinExistence type="predicted"/>
<keyword evidence="1" id="KW-0732">Signal</keyword>
<dbReference type="AlphaFoldDB" id="A0A7X8XU03"/>
<organism evidence="2 3">
    <name type="scientific">Flammeovirga agarivorans</name>
    <dbReference type="NCBI Taxonomy" id="2726742"/>
    <lineage>
        <taxon>Bacteria</taxon>
        <taxon>Pseudomonadati</taxon>
        <taxon>Bacteroidota</taxon>
        <taxon>Cytophagia</taxon>
        <taxon>Cytophagales</taxon>
        <taxon>Flammeovirgaceae</taxon>
        <taxon>Flammeovirga</taxon>
    </lineage>
</organism>
<dbReference type="RefSeq" id="WP_168880550.1">
    <property type="nucleotide sequence ID" value="NZ_JABAIL010000001.1"/>
</dbReference>
<protein>
    <recommendedName>
        <fullName evidence="4">Lipoprotein</fullName>
    </recommendedName>
</protein>
<gene>
    <name evidence="2" type="ORF">HGP29_01555</name>
</gene>
<feature type="signal peptide" evidence="1">
    <location>
        <begin position="1"/>
        <end position="21"/>
    </location>
</feature>
<dbReference type="PROSITE" id="PS51257">
    <property type="entry name" value="PROKAR_LIPOPROTEIN"/>
    <property type="match status" value="1"/>
</dbReference>
<evidence type="ECO:0000256" key="1">
    <source>
        <dbReference type="SAM" id="SignalP"/>
    </source>
</evidence>
<name>A0A7X8XU03_9BACT</name>